<protein>
    <submittedName>
        <fullName evidence="5">Phage tail tape measure protein</fullName>
    </submittedName>
</protein>
<dbReference type="NCBIfam" id="TIGR01760">
    <property type="entry name" value="tape_meas_TP901"/>
    <property type="match status" value="1"/>
</dbReference>
<proteinExistence type="predicted"/>
<sequence>MVEEQIGEGLFVGVGLDDTKFTKGTKNVMGQMQLLNSELKAQKSQFGKYGDSIDALKSTHENLGKQFNLQKKYVSDLKKRYEDLVKSHGATSNEAIEAGKRLNKAGSYYNELIRRMDKTGEKIDDLENKWKTAGKGITTFANKVNGAGDRLRGFGDSLAIGVSAPIAGIGVMAVKTGMKFDKEMSKIQAVSGATADEFKELRKQAILLGASTTKSASEVGTGQLELAKSGFTTQDILKAMPGVISASEASGSDMAQTAEVMASSLNIFGKEASEAGNVADVLAKVANVTAADLTDMQYALKYAGSPAASLGVSFEELSGSIGLMTNAGMKGEQAGTTLRSALLSLLSPSKENYKLMESMGIQITDNEGNFVGLANLVDNLSESMEGQTETQKAANLASLVGKEAVSGMLSLMAAGGDDIDKMTDSLENSAGESAKAAKIMNDNFGGAMEALMGTMESIGIQVSDVMTPTIRELAEWLGKMGDKFSGLDDDTKKTIVTLALVAAGIAPVTIGMAILFKSFGTVAGGVASGIQWFGKYRSSAKLTTTSITTMGTQATIAGTRVEKAGARIGRAGKGMGAVKGGAMAAGTGLSMMGGKFGMVAGIATMFLPELINIGGRMIKFGTNAVKTGGGLAGMGGKVFTAVKSVKNLGSVLAIARGGLVAFGGPVGLAVTGVMLLAQGGYKLYKHLKEESIPAVTDFGDKVSDSTTKAVLGYKDLNEKVTAELNLMASDGQVVSQKMADNLVGTFSKMGDTIKTSLKKDFDDSKKNMESLFNGSVLTDGYQAELLGKIDSANAEKVKKIEKFEARVKEITDRAVEQKRETSEVEKAEIAAINQQMMDMAVKTLSEGQVEQQAIMEKLRTNSSSITARTAAKTVADSKKAKDGTIKEANKKYDGAIAAIIRERDETGSISKEEADTLIGEAKRQRDQSVKKAKEMHKGVVAESQKQAKGHIDDVDWETGKVLTGWDKMQNGIKKAVDWVRGVFGKGKTDSTPSLTTNKSVARKPIPMMATGTPDGTHAGGAAIISEEGRELIHEPGVGTYLSGNNGAELVNLRRGTSVLPNKQTEQLLKSYNFPAYAKGTDDDHFDFITNGLLKGGKWVLGKAFDKFGVKNDDLPELNTISSKALFGNPVGDFLNTGAKWAKDLIDSFGGIGGVGGGKAPNIKGGASAWRGQIQKAAAVMRESLSGYELNGIIAQIQRESGGNQKITQSSLVRDINTASGNPARGLLQYIPQTFNAYKMKGANNIYSGYDQLLAFFNNKTWRRDLPYGKRGWSPRGGRKYATGGEINYRQMAELGENGWKEWVLTSEPKYRENNLKMWQDAGESMGVPKSATSAILSGQGEGKVEALLQQVNENLHSLADAVANSEKVIQMIINDRVMGEAIYPTIEKKLGKTIRNTK</sequence>
<dbReference type="PANTHER" id="PTHR37813">
    <property type="entry name" value="FELS-2 PROPHAGE PROTEIN"/>
    <property type="match status" value="1"/>
</dbReference>
<dbReference type="Pfam" id="PF10145">
    <property type="entry name" value="PhageMin_Tail"/>
    <property type="match status" value="1"/>
</dbReference>
<evidence type="ECO:0000259" key="4">
    <source>
        <dbReference type="Pfam" id="PF10145"/>
    </source>
</evidence>
<name>A0AAW9NQ40_9BACI</name>
<keyword evidence="2" id="KW-0175">Coiled coil</keyword>
<evidence type="ECO:0000256" key="2">
    <source>
        <dbReference type="SAM" id="Coils"/>
    </source>
</evidence>
<dbReference type="InterPro" id="IPR010090">
    <property type="entry name" value="Phage_tape_meas"/>
</dbReference>
<gene>
    <name evidence="5" type="ORF">P4706_29455</name>
</gene>
<keyword evidence="3" id="KW-0812">Transmembrane</keyword>
<evidence type="ECO:0000313" key="6">
    <source>
        <dbReference type="Proteomes" id="UP001307168"/>
    </source>
</evidence>
<feature type="domain" description="Phage tail tape measure protein" evidence="4">
    <location>
        <begin position="202"/>
        <end position="401"/>
    </location>
</feature>
<reference evidence="5 6" key="1">
    <citation type="submission" date="2023-03" db="EMBL/GenBank/DDBJ databases">
        <title>Bacillus Genome Sequencing.</title>
        <authorList>
            <person name="Dunlap C."/>
        </authorList>
    </citation>
    <scope>NUCLEOTIDE SEQUENCE [LARGE SCALE GENOMIC DNA]</scope>
    <source>
        <strain evidence="5 6">B-41290</strain>
    </source>
</reference>
<evidence type="ECO:0000256" key="1">
    <source>
        <dbReference type="ARBA" id="ARBA00022612"/>
    </source>
</evidence>
<dbReference type="PANTHER" id="PTHR37813:SF1">
    <property type="entry name" value="FELS-2 PROPHAGE PROTEIN"/>
    <property type="match status" value="1"/>
</dbReference>
<dbReference type="Proteomes" id="UP001307168">
    <property type="component" value="Unassembled WGS sequence"/>
</dbReference>
<organism evidence="5 6">
    <name type="scientific">Peribacillus castrilensis</name>
    <dbReference type="NCBI Taxonomy" id="2897690"/>
    <lineage>
        <taxon>Bacteria</taxon>
        <taxon>Bacillati</taxon>
        <taxon>Bacillota</taxon>
        <taxon>Bacilli</taxon>
        <taxon>Bacillales</taxon>
        <taxon>Bacillaceae</taxon>
        <taxon>Peribacillus</taxon>
    </lineage>
</organism>
<feature type="transmembrane region" description="Helical" evidence="3">
    <location>
        <begin position="495"/>
        <end position="516"/>
    </location>
</feature>
<feature type="transmembrane region" description="Helical" evidence="3">
    <location>
        <begin position="653"/>
        <end position="677"/>
    </location>
</feature>
<dbReference type="CDD" id="cd13402">
    <property type="entry name" value="LT_TF-like"/>
    <property type="match status" value="1"/>
</dbReference>
<dbReference type="InterPro" id="IPR023346">
    <property type="entry name" value="Lysozyme-like_dom_sf"/>
</dbReference>
<evidence type="ECO:0000313" key="5">
    <source>
        <dbReference type="EMBL" id="MEC0277105.1"/>
    </source>
</evidence>
<evidence type="ECO:0000256" key="3">
    <source>
        <dbReference type="SAM" id="Phobius"/>
    </source>
</evidence>
<dbReference type="RefSeq" id="WP_367408570.1">
    <property type="nucleotide sequence ID" value="NZ_JARNBH010000066.1"/>
</dbReference>
<keyword evidence="3" id="KW-0472">Membrane</keyword>
<keyword evidence="1" id="KW-1188">Viral release from host cell</keyword>
<feature type="coiled-coil region" evidence="2">
    <location>
        <begin position="793"/>
        <end position="820"/>
    </location>
</feature>
<keyword evidence="6" id="KW-1185">Reference proteome</keyword>
<accession>A0AAW9NQ40</accession>
<dbReference type="SUPFAM" id="SSF53955">
    <property type="entry name" value="Lysozyme-like"/>
    <property type="match status" value="1"/>
</dbReference>
<comment type="caution">
    <text evidence="5">The sequence shown here is derived from an EMBL/GenBank/DDBJ whole genome shotgun (WGS) entry which is preliminary data.</text>
</comment>
<keyword evidence="3" id="KW-1133">Transmembrane helix</keyword>
<dbReference type="EMBL" id="JARNBH010000066">
    <property type="protein sequence ID" value="MEC0277105.1"/>
    <property type="molecule type" value="Genomic_DNA"/>
</dbReference>